<gene>
    <name evidence="1" type="ORF">AK812_SmicGene48777</name>
</gene>
<accession>A0A1Q8ZK27</accession>
<dbReference type="SUPFAM" id="SSF53649">
    <property type="entry name" value="Alkaline phosphatase-like"/>
    <property type="match status" value="1"/>
</dbReference>
<feature type="non-terminal residue" evidence="1">
    <location>
        <position position="94"/>
    </location>
</feature>
<comment type="caution">
    <text evidence="1">The sequence shown here is derived from an EMBL/GenBank/DDBJ whole genome shotgun (WGS) entry which is preliminary data.</text>
</comment>
<proteinExistence type="predicted"/>
<feature type="non-terminal residue" evidence="1">
    <location>
        <position position="1"/>
    </location>
</feature>
<dbReference type="Proteomes" id="UP000186817">
    <property type="component" value="Unassembled WGS sequence"/>
</dbReference>
<name>A0A1Q8ZK27_SYMMI</name>
<dbReference type="InterPro" id="IPR017850">
    <property type="entry name" value="Alkaline_phosphatase_core_sf"/>
</dbReference>
<protein>
    <submittedName>
        <fullName evidence="1">Uncharacterized protein</fullName>
    </submittedName>
</protein>
<evidence type="ECO:0000313" key="2">
    <source>
        <dbReference type="Proteomes" id="UP000186817"/>
    </source>
</evidence>
<keyword evidence="2" id="KW-1185">Reference proteome</keyword>
<sequence length="94" mass="10523">EQEFSFWPGPVFPNCSSVHPEFPRVDVFGHGVRIESDDSTYREYAMVEDCGTGCLYDIAADPSERSNLANQAQYQAVLTDTYKRSLRGSTPTLP</sequence>
<dbReference type="Gene3D" id="3.40.720.10">
    <property type="entry name" value="Alkaline Phosphatase, subunit A"/>
    <property type="match status" value="1"/>
</dbReference>
<evidence type="ECO:0000313" key="1">
    <source>
        <dbReference type="EMBL" id="OLP41812.1"/>
    </source>
</evidence>
<reference evidence="1 2" key="1">
    <citation type="submission" date="2016-02" db="EMBL/GenBank/DDBJ databases">
        <title>Genome analysis of coral dinoflagellate symbionts highlights evolutionary adaptations to a symbiotic lifestyle.</title>
        <authorList>
            <person name="Aranda M."/>
            <person name="Li Y."/>
            <person name="Liew Y.J."/>
            <person name="Baumgarten S."/>
            <person name="Simakov O."/>
            <person name="Wilson M."/>
            <person name="Piel J."/>
            <person name="Ashoor H."/>
            <person name="Bougouffa S."/>
            <person name="Bajic V.B."/>
            <person name="Ryu T."/>
            <person name="Ravasi T."/>
            <person name="Bayer T."/>
            <person name="Micklem G."/>
            <person name="Kim H."/>
            <person name="Bhak J."/>
            <person name="Lajeunesse T.C."/>
            <person name="Voolstra C.R."/>
        </authorList>
    </citation>
    <scope>NUCLEOTIDE SEQUENCE [LARGE SCALE GENOMIC DNA]</scope>
    <source>
        <strain evidence="1 2">CCMP2467</strain>
    </source>
</reference>
<organism evidence="1 2">
    <name type="scientific">Symbiodinium microadriaticum</name>
    <name type="common">Dinoflagellate</name>
    <name type="synonym">Zooxanthella microadriatica</name>
    <dbReference type="NCBI Taxonomy" id="2951"/>
    <lineage>
        <taxon>Eukaryota</taxon>
        <taxon>Sar</taxon>
        <taxon>Alveolata</taxon>
        <taxon>Dinophyceae</taxon>
        <taxon>Suessiales</taxon>
        <taxon>Symbiodiniaceae</taxon>
        <taxon>Symbiodinium</taxon>
    </lineage>
</organism>
<dbReference type="EMBL" id="LSRX01008836">
    <property type="protein sequence ID" value="OLP41812.1"/>
    <property type="molecule type" value="Genomic_DNA"/>
</dbReference>
<dbReference type="AlphaFoldDB" id="A0A1Q8ZK27"/>